<dbReference type="EMBL" id="JAGEOJ010000007">
    <property type="protein sequence ID" value="MBO2448973.1"/>
    <property type="molecule type" value="Genomic_DNA"/>
</dbReference>
<name>A0A939T430_9ACTN</name>
<dbReference type="RefSeq" id="WP_208256737.1">
    <property type="nucleotide sequence ID" value="NZ_JAGEOJ010000007.1"/>
</dbReference>
<organism evidence="1 2">
    <name type="scientific">Actinomadura barringtoniae</name>
    <dbReference type="NCBI Taxonomy" id="1427535"/>
    <lineage>
        <taxon>Bacteria</taxon>
        <taxon>Bacillati</taxon>
        <taxon>Actinomycetota</taxon>
        <taxon>Actinomycetes</taxon>
        <taxon>Streptosporangiales</taxon>
        <taxon>Thermomonosporaceae</taxon>
        <taxon>Actinomadura</taxon>
    </lineage>
</organism>
<dbReference type="Proteomes" id="UP000669179">
    <property type="component" value="Unassembled WGS sequence"/>
</dbReference>
<dbReference type="AlphaFoldDB" id="A0A939T430"/>
<comment type="caution">
    <text evidence="1">The sequence shown here is derived from an EMBL/GenBank/DDBJ whole genome shotgun (WGS) entry which is preliminary data.</text>
</comment>
<proteinExistence type="predicted"/>
<accession>A0A939T430</accession>
<protein>
    <submittedName>
        <fullName evidence="1">Uncharacterized protein</fullName>
    </submittedName>
</protein>
<evidence type="ECO:0000313" key="2">
    <source>
        <dbReference type="Proteomes" id="UP000669179"/>
    </source>
</evidence>
<reference evidence="1" key="1">
    <citation type="submission" date="2021-03" db="EMBL/GenBank/DDBJ databases">
        <authorList>
            <person name="Kanchanasin P."/>
            <person name="Saeng-In P."/>
            <person name="Phongsopitanun W."/>
            <person name="Yuki M."/>
            <person name="Kudo T."/>
            <person name="Ohkuma M."/>
            <person name="Tanasupawat S."/>
        </authorList>
    </citation>
    <scope>NUCLEOTIDE SEQUENCE</scope>
    <source>
        <strain evidence="1">GKU 128</strain>
    </source>
</reference>
<sequence>MAVYAYRDVPGVHRPEPVGEFAQLGGRVLVLVERRFTRWRPPTSR</sequence>
<gene>
    <name evidence="1" type="ORF">J4573_17860</name>
</gene>
<evidence type="ECO:0000313" key="1">
    <source>
        <dbReference type="EMBL" id="MBO2448973.1"/>
    </source>
</evidence>
<keyword evidence="2" id="KW-1185">Reference proteome</keyword>